<dbReference type="Pfam" id="PF00011">
    <property type="entry name" value="HSP20"/>
    <property type="match status" value="1"/>
</dbReference>
<feature type="domain" description="SHSP" evidence="3">
    <location>
        <begin position="49"/>
        <end position="158"/>
    </location>
</feature>
<dbReference type="AlphaFoldDB" id="A0A5C6CSX1"/>
<gene>
    <name evidence="4" type="primary">hspX</name>
    <name evidence="4" type="ORF">Pla144_24090</name>
</gene>
<comment type="caution">
    <text evidence="4">The sequence shown here is derived from an EMBL/GenBank/DDBJ whole genome shotgun (WGS) entry which is preliminary data.</text>
</comment>
<reference evidence="4 5" key="1">
    <citation type="submission" date="2019-02" db="EMBL/GenBank/DDBJ databases">
        <title>Deep-cultivation of Planctomycetes and their phenomic and genomic characterization uncovers novel biology.</title>
        <authorList>
            <person name="Wiegand S."/>
            <person name="Jogler M."/>
            <person name="Boedeker C."/>
            <person name="Pinto D."/>
            <person name="Vollmers J."/>
            <person name="Rivas-Marin E."/>
            <person name="Kohn T."/>
            <person name="Peeters S.H."/>
            <person name="Heuer A."/>
            <person name="Rast P."/>
            <person name="Oberbeckmann S."/>
            <person name="Bunk B."/>
            <person name="Jeske O."/>
            <person name="Meyerdierks A."/>
            <person name="Storesund J.E."/>
            <person name="Kallscheuer N."/>
            <person name="Luecker S."/>
            <person name="Lage O.M."/>
            <person name="Pohl T."/>
            <person name="Merkel B.J."/>
            <person name="Hornburger P."/>
            <person name="Mueller R.-W."/>
            <person name="Bruemmer F."/>
            <person name="Labrenz M."/>
            <person name="Spormann A.M."/>
            <person name="Op Den Camp H."/>
            <person name="Overmann J."/>
            <person name="Amann R."/>
            <person name="Jetten M.S.M."/>
            <person name="Mascher T."/>
            <person name="Medema M.H."/>
            <person name="Devos D.P."/>
            <person name="Kaster A.-K."/>
            <person name="Ovreas L."/>
            <person name="Rohde M."/>
            <person name="Galperin M.Y."/>
            <person name="Jogler C."/>
        </authorList>
    </citation>
    <scope>NUCLEOTIDE SEQUENCE [LARGE SCALE GENOMIC DNA]</scope>
    <source>
        <strain evidence="4 5">Pla144</strain>
    </source>
</reference>
<keyword evidence="5" id="KW-1185">Reference proteome</keyword>
<accession>A0A5C6CSX1</accession>
<evidence type="ECO:0000256" key="1">
    <source>
        <dbReference type="PROSITE-ProRule" id="PRU00285"/>
    </source>
</evidence>
<proteinExistence type="inferred from homology"/>
<dbReference type="InterPro" id="IPR002068">
    <property type="entry name" value="A-crystallin/Hsp20_dom"/>
</dbReference>
<dbReference type="Proteomes" id="UP000318437">
    <property type="component" value="Unassembled WGS sequence"/>
</dbReference>
<evidence type="ECO:0000259" key="3">
    <source>
        <dbReference type="PROSITE" id="PS01031"/>
    </source>
</evidence>
<evidence type="ECO:0000313" key="4">
    <source>
        <dbReference type="EMBL" id="TWU27632.1"/>
    </source>
</evidence>
<dbReference type="PROSITE" id="PS01031">
    <property type="entry name" value="SHSP"/>
    <property type="match status" value="1"/>
</dbReference>
<name>A0A5C6CSX1_9BACT</name>
<dbReference type="InterPro" id="IPR031107">
    <property type="entry name" value="Small_HSP"/>
</dbReference>
<dbReference type="SUPFAM" id="SSF49764">
    <property type="entry name" value="HSP20-like chaperones"/>
    <property type="match status" value="1"/>
</dbReference>
<dbReference type="CDD" id="cd06464">
    <property type="entry name" value="ACD_sHsps-like"/>
    <property type="match status" value="1"/>
</dbReference>
<dbReference type="PANTHER" id="PTHR11527">
    <property type="entry name" value="HEAT-SHOCK PROTEIN 20 FAMILY MEMBER"/>
    <property type="match status" value="1"/>
</dbReference>
<dbReference type="EMBL" id="SJPS01000003">
    <property type="protein sequence ID" value="TWU27632.1"/>
    <property type="molecule type" value="Genomic_DNA"/>
</dbReference>
<protein>
    <submittedName>
        <fullName evidence="4">Alpha-crystallin</fullName>
    </submittedName>
</protein>
<comment type="similarity">
    <text evidence="1 2">Belongs to the small heat shock protein (HSP20) family.</text>
</comment>
<sequence>MFNLIPWKKQHEESSSSTALGAPFENRLAQFRDEFNSLIDKFWSGNIGEHFSSLNWGVDFDENDTEYVVRAEAPGFEANDFDVQIRGNNLVVSAEHNEEQSNGKNGSIYHYGKFQRSMPLPHGVKADNISARYHSGVLELHVPKGEEAKGKRIPVEAK</sequence>
<evidence type="ECO:0000256" key="2">
    <source>
        <dbReference type="RuleBase" id="RU003616"/>
    </source>
</evidence>
<evidence type="ECO:0000313" key="5">
    <source>
        <dbReference type="Proteomes" id="UP000318437"/>
    </source>
</evidence>
<dbReference type="RefSeq" id="WP_197530593.1">
    <property type="nucleotide sequence ID" value="NZ_SJPS01000003.1"/>
</dbReference>
<dbReference type="Gene3D" id="2.60.40.790">
    <property type="match status" value="1"/>
</dbReference>
<organism evidence="4 5">
    <name type="scientific">Bythopirellula polymerisocia</name>
    <dbReference type="NCBI Taxonomy" id="2528003"/>
    <lineage>
        <taxon>Bacteria</taxon>
        <taxon>Pseudomonadati</taxon>
        <taxon>Planctomycetota</taxon>
        <taxon>Planctomycetia</taxon>
        <taxon>Pirellulales</taxon>
        <taxon>Lacipirellulaceae</taxon>
        <taxon>Bythopirellula</taxon>
    </lineage>
</organism>
<dbReference type="InterPro" id="IPR008978">
    <property type="entry name" value="HSP20-like_chaperone"/>
</dbReference>